<sequence>MHIINVTCAEIQTPAGFVYVILPVLLNHTNNPDCEQSWYLQDGRLIADPANPQALIDPVISVSSDRLVTSHCVNLNHEIICDSPDGLHFSRVTAFRAKNETAATPNSISFQSCDCIQSEESNCSDSKLRRLSRFRLPFSISSHIIQAILTKEPIKSRYETVFKVWNETDSISGSTPESPESQMSAISSSPDDPGSSDGQTRFWEKLIWKHKLEEHGFDWKWI</sequence>
<name>A0A7J6DBH8_9TELE</name>
<feature type="compositionally biased region" description="Polar residues" evidence="1">
    <location>
        <begin position="169"/>
        <end position="186"/>
    </location>
</feature>
<reference evidence="2 3" key="1">
    <citation type="submission" date="2020-04" db="EMBL/GenBank/DDBJ databases">
        <title>Chromosome-level genome assembly of a cyprinid fish Onychostoma macrolepis by integration of Nanopore Sequencing, Bionano and Hi-C technology.</title>
        <authorList>
            <person name="Wang D."/>
        </authorList>
    </citation>
    <scope>NUCLEOTIDE SEQUENCE [LARGE SCALE GENOMIC DNA]</scope>
    <source>
        <strain evidence="2">SWU-2019</strain>
        <tissue evidence="2">Muscle</tissue>
    </source>
</reference>
<dbReference type="Proteomes" id="UP000579812">
    <property type="component" value="Unassembled WGS sequence"/>
</dbReference>
<dbReference type="AlphaFoldDB" id="A0A7J6DBH8"/>
<organism evidence="2 3">
    <name type="scientific">Onychostoma macrolepis</name>
    <dbReference type="NCBI Taxonomy" id="369639"/>
    <lineage>
        <taxon>Eukaryota</taxon>
        <taxon>Metazoa</taxon>
        <taxon>Chordata</taxon>
        <taxon>Craniata</taxon>
        <taxon>Vertebrata</taxon>
        <taxon>Euteleostomi</taxon>
        <taxon>Actinopterygii</taxon>
        <taxon>Neopterygii</taxon>
        <taxon>Teleostei</taxon>
        <taxon>Ostariophysi</taxon>
        <taxon>Cypriniformes</taxon>
        <taxon>Cyprinidae</taxon>
        <taxon>Acrossocheilinae</taxon>
        <taxon>Onychostoma</taxon>
    </lineage>
</organism>
<dbReference type="EMBL" id="JAAMOB010000003">
    <property type="protein sequence ID" value="KAF4116559.1"/>
    <property type="molecule type" value="Genomic_DNA"/>
</dbReference>
<protein>
    <submittedName>
        <fullName evidence="2">Uncharacterized protein</fullName>
    </submittedName>
</protein>
<accession>A0A7J6DBH8</accession>
<evidence type="ECO:0000256" key="1">
    <source>
        <dbReference type="SAM" id="MobiDB-lite"/>
    </source>
</evidence>
<keyword evidence="3" id="KW-1185">Reference proteome</keyword>
<feature type="region of interest" description="Disordered" evidence="1">
    <location>
        <begin position="169"/>
        <end position="198"/>
    </location>
</feature>
<comment type="caution">
    <text evidence="2">The sequence shown here is derived from an EMBL/GenBank/DDBJ whole genome shotgun (WGS) entry which is preliminary data.</text>
</comment>
<gene>
    <name evidence="2" type="ORF">G5714_004048</name>
</gene>
<evidence type="ECO:0000313" key="2">
    <source>
        <dbReference type="EMBL" id="KAF4116559.1"/>
    </source>
</evidence>
<feature type="compositionally biased region" description="Low complexity" evidence="1">
    <location>
        <begin position="187"/>
        <end position="198"/>
    </location>
</feature>
<proteinExistence type="predicted"/>
<evidence type="ECO:0000313" key="3">
    <source>
        <dbReference type="Proteomes" id="UP000579812"/>
    </source>
</evidence>